<keyword evidence="2" id="KW-0285">Flavoprotein</keyword>
<dbReference type="InterPro" id="IPR012349">
    <property type="entry name" value="Split_barrel_FMN-bd"/>
</dbReference>
<organism evidence="6 7">
    <name type="scientific">Neocallimastix californiae</name>
    <dbReference type="NCBI Taxonomy" id="1754190"/>
    <lineage>
        <taxon>Eukaryota</taxon>
        <taxon>Fungi</taxon>
        <taxon>Fungi incertae sedis</taxon>
        <taxon>Chytridiomycota</taxon>
        <taxon>Chytridiomycota incertae sedis</taxon>
        <taxon>Neocallimastigomycetes</taxon>
        <taxon>Neocallimastigales</taxon>
        <taxon>Neocallimastigaceae</taxon>
        <taxon>Neocallimastix</taxon>
    </lineage>
</organism>
<dbReference type="AlphaFoldDB" id="A0A1Y2AGG6"/>
<sequence>MSLSFIKPILKSSVAVNTLAPLNAALLNKRNFSHALPNQFFFNKKSSKVQVEKLSLANWKIGTPQKIPSGKTVTYEPKEIKNLLDLFLGTIPIPTSLITTVSSEGVANTAPFALCNCINANPPIISLTVGKKPDGSVKDTQVNIDATNEFSVNIVNEDFLESSVSAAAPLPHNVSEFEKIGFTKKPSSVIKAPLVAQSPVSYECKVISRNPITDKDGKETSVIYNAEVVKIHINDEVYDNKTGNINYDKYKLLTTVNSFKFDRINSFIEVPKPAPSKQ</sequence>
<dbReference type="SUPFAM" id="SSF50475">
    <property type="entry name" value="FMN-binding split barrel"/>
    <property type="match status" value="1"/>
</dbReference>
<evidence type="ECO:0000256" key="2">
    <source>
        <dbReference type="ARBA" id="ARBA00022630"/>
    </source>
</evidence>
<evidence type="ECO:0000313" key="6">
    <source>
        <dbReference type="EMBL" id="ORY21390.1"/>
    </source>
</evidence>
<dbReference type="EMBL" id="MCOG01000266">
    <property type="protein sequence ID" value="ORY21390.1"/>
    <property type="molecule type" value="Genomic_DNA"/>
</dbReference>
<dbReference type="InterPro" id="IPR002563">
    <property type="entry name" value="Flavin_Rdtase-like_dom"/>
</dbReference>
<accession>A0A1Y2AGG6</accession>
<name>A0A1Y2AGG6_9FUNG</name>
<dbReference type="SMART" id="SM00903">
    <property type="entry name" value="Flavin_Reduct"/>
    <property type="match status" value="1"/>
</dbReference>
<evidence type="ECO:0000256" key="1">
    <source>
        <dbReference type="ARBA" id="ARBA00001917"/>
    </source>
</evidence>
<comment type="similarity">
    <text evidence="4">Belongs to the flavoredoxin family.</text>
</comment>
<dbReference type="STRING" id="1754190.A0A1Y2AGG6"/>
<dbReference type="PANTHER" id="PTHR33798">
    <property type="entry name" value="FLAVOPROTEIN OXYGENASE"/>
    <property type="match status" value="1"/>
</dbReference>
<comment type="caution">
    <text evidence="6">The sequence shown here is derived from an EMBL/GenBank/DDBJ whole genome shotgun (WGS) entry which is preliminary data.</text>
</comment>
<dbReference type="PANTHER" id="PTHR33798:SF5">
    <property type="entry name" value="FLAVIN REDUCTASE LIKE DOMAIN-CONTAINING PROTEIN"/>
    <property type="match status" value="1"/>
</dbReference>
<proteinExistence type="inferred from homology"/>
<reference evidence="6 7" key="1">
    <citation type="submission" date="2016-08" db="EMBL/GenBank/DDBJ databases">
        <title>A Parts List for Fungal Cellulosomes Revealed by Comparative Genomics.</title>
        <authorList>
            <consortium name="DOE Joint Genome Institute"/>
            <person name="Haitjema C.H."/>
            <person name="Gilmore S.P."/>
            <person name="Henske J.K."/>
            <person name="Solomon K.V."/>
            <person name="De Groot R."/>
            <person name="Kuo A."/>
            <person name="Mondo S.J."/>
            <person name="Salamov A.A."/>
            <person name="Labutti K."/>
            <person name="Zhao Z."/>
            <person name="Chiniquy J."/>
            <person name="Barry K."/>
            <person name="Brewer H.M."/>
            <person name="Purvine S.O."/>
            <person name="Wright A.T."/>
            <person name="Boxma B."/>
            <person name="Van Alen T."/>
            <person name="Hackstein J.H."/>
            <person name="Baker S.E."/>
            <person name="Grigoriev I.V."/>
            <person name="O'Malley M.A."/>
        </authorList>
    </citation>
    <scope>NUCLEOTIDE SEQUENCE [LARGE SCALE GENOMIC DNA]</scope>
    <source>
        <strain evidence="6 7">G1</strain>
    </source>
</reference>
<evidence type="ECO:0000256" key="4">
    <source>
        <dbReference type="ARBA" id="ARBA00038054"/>
    </source>
</evidence>
<dbReference type="OrthoDB" id="10250990at2759"/>
<dbReference type="Gene3D" id="2.30.110.10">
    <property type="entry name" value="Electron Transport, Fmn-binding Protein, Chain A"/>
    <property type="match status" value="1"/>
</dbReference>
<dbReference type="Proteomes" id="UP000193920">
    <property type="component" value="Unassembled WGS sequence"/>
</dbReference>
<evidence type="ECO:0000256" key="3">
    <source>
        <dbReference type="ARBA" id="ARBA00022643"/>
    </source>
</evidence>
<dbReference type="Pfam" id="PF01613">
    <property type="entry name" value="Flavin_Reduct"/>
    <property type="match status" value="1"/>
</dbReference>
<protein>
    <recommendedName>
        <fullName evidence="5">Flavin reductase like domain-containing protein</fullName>
    </recommendedName>
</protein>
<keyword evidence="3" id="KW-0288">FMN</keyword>
<keyword evidence="7" id="KW-1185">Reference proteome</keyword>
<gene>
    <name evidence="6" type="ORF">LY90DRAFT_707469</name>
</gene>
<dbReference type="GO" id="GO:0010181">
    <property type="term" value="F:FMN binding"/>
    <property type="evidence" value="ECO:0007669"/>
    <property type="project" value="InterPro"/>
</dbReference>
<evidence type="ECO:0000313" key="7">
    <source>
        <dbReference type="Proteomes" id="UP000193920"/>
    </source>
</evidence>
<feature type="domain" description="Flavin reductase like" evidence="5">
    <location>
        <begin position="88"/>
        <end position="247"/>
    </location>
</feature>
<comment type="cofactor">
    <cofactor evidence="1">
        <name>FMN</name>
        <dbReference type="ChEBI" id="CHEBI:58210"/>
    </cofactor>
</comment>
<evidence type="ECO:0000259" key="5">
    <source>
        <dbReference type="SMART" id="SM00903"/>
    </source>
</evidence>